<dbReference type="AlphaFoldDB" id="A0A8J3Q3X8"/>
<name>A0A8J3Q3X8_9ACTN</name>
<dbReference type="PANTHER" id="PTHR30121:SF6">
    <property type="entry name" value="SLR6007 PROTEIN"/>
    <property type="match status" value="1"/>
</dbReference>
<dbReference type="Gene3D" id="1.10.8.730">
    <property type="match status" value="1"/>
</dbReference>
<dbReference type="Proteomes" id="UP000612899">
    <property type="component" value="Unassembled WGS sequence"/>
</dbReference>
<feature type="domain" description="TraG P-loop" evidence="2">
    <location>
        <begin position="472"/>
        <end position="564"/>
    </location>
</feature>
<dbReference type="EMBL" id="BONY01000004">
    <property type="protein sequence ID" value="GIH02902.1"/>
    <property type="molecule type" value="Genomic_DNA"/>
</dbReference>
<evidence type="ECO:0000313" key="3">
    <source>
        <dbReference type="EMBL" id="GIH02902.1"/>
    </source>
</evidence>
<evidence type="ECO:0000259" key="1">
    <source>
        <dbReference type="Pfam" id="PF01935"/>
    </source>
</evidence>
<organism evidence="3 4">
    <name type="scientific">Rhizocola hellebori</name>
    <dbReference type="NCBI Taxonomy" id="1392758"/>
    <lineage>
        <taxon>Bacteria</taxon>
        <taxon>Bacillati</taxon>
        <taxon>Actinomycetota</taxon>
        <taxon>Actinomycetes</taxon>
        <taxon>Micromonosporales</taxon>
        <taxon>Micromonosporaceae</taxon>
        <taxon>Rhizocola</taxon>
    </lineage>
</organism>
<dbReference type="RefSeq" id="WP_239123363.1">
    <property type="nucleotide sequence ID" value="NZ_BONY01000004.1"/>
</dbReference>
<dbReference type="Pfam" id="PF01935">
    <property type="entry name" value="DUF87"/>
    <property type="match status" value="1"/>
</dbReference>
<evidence type="ECO:0008006" key="5">
    <source>
        <dbReference type="Google" id="ProtNLM"/>
    </source>
</evidence>
<gene>
    <name evidence="3" type="ORF">Rhe02_09690</name>
</gene>
<protein>
    <recommendedName>
        <fullName evidence="5">DUF87 domain-containing protein</fullName>
    </recommendedName>
</protein>
<dbReference type="InterPro" id="IPR051162">
    <property type="entry name" value="T4SS_component"/>
</dbReference>
<dbReference type="SUPFAM" id="SSF52540">
    <property type="entry name" value="P-loop containing nucleoside triphosphate hydrolases"/>
    <property type="match status" value="1"/>
</dbReference>
<evidence type="ECO:0000313" key="4">
    <source>
        <dbReference type="Proteomes" id="UP000612899"/>
    </source>
</evidence>
<dbReference type="Gene3D" id="3.40.50.300">
    <property type="entry name" value="P-loop containing nucleotide triphosphate hydrolases"/>
    <property type="match status" value="1"/>
</dbReference>
<sequence>MTKPWNGLWRPTATNKNNAAAAGDLASPAALHVTPTHVRAGEGFAATDVVCGYPAEVGPAWLDPLLSYPARVDVAVHFDPVPSPIAARLLQKQRARLESSRRIDADRGRLADPITEAAATAAHSLADRVARGEKLFDTGIYITSHAASEEDLNIVRAGIRAAAASSLLDVQPATFRHQQGWESSLPLGIDSVRMRRILDTTALAASFPLASPDLPAPAPGTFTKPGGVLYGLNTTSPGVVLWDRWSCDNHNSVVLARSGAGKSYFTKLEVLRSLYQGVEVSVIDPEDEYTPLAEHVGGTVVQLGVPGVRVNPLDLSHDGRPDTLTRRGLFLHTLIAVMLGSAGRDSALSPGERAALDRAITATYAAAGINTDPATWTRPAPLLKDLAATLGTDGNQAARDLSARLTPWTVGNFSALFDGPTTTPGGAHLQVWSLRHLADELRTVGTLLALDAIWSAIDVPNRNRDTSLRPLARKLVVVDEAWLLMRDGEGARFLFKLAKAARKRAAGLMVVTQDAADVLSTDLGVAVVSNAATQILMRQASQSMDAVTEAFNLTAGQARTLMAAARGEAILCHGRTRIPFRTMASTEEHAIALTGIGEEP</sequence>
<comment type="caution">
    <text evidence="3">The sequence shown here is derived from an EMBL/GenBank/DDBJ whole genome shotgun (WGS) entry which is preliminary data.</text>
</comment>
<dbReference type="Pfam" id="PF19044">
    <property type="entry name" value="P-loop_TraG"/>
    <property type="match status" value="1"/>
</dbReference>
<dbReference type="InterPro" id="IPR002789">
    <property type="entry name" value="HerA_central"/>
</dbReference>
<keyword evidence="4" id="KW-1185">Reference proteome</keyword>
<reference evidence="3" key="1">
    <citation type="submission" date="2021-01" db="EMBL/GenBank/DDBJ databases">
        <title>Whole genome shotgun sequence of Rhizocola hellebori NBRC 109834.</title>
        <authorList>
            <person name="Komaki H."/>
            <person name="Tamura T."/>
        </authorList>
    </citation>
    <scope>NUCLEOTIDE SEQUENCE</scope>
    <source>
        <strain evidence="3">NBRC 109834</strain>
    </source>
</reference>
<accession>A0A8J3Q3X8</accession>
<dbReference type="InterPro" id="IPR043964">
    <property type="entry name" value="P-loop_TraG"/>
</dbReference>
<proteinExistence type="predicted"/>
<dbReference type="PANTHER" id="PTHR30121">
    <property type="entry name" value="UNCHARACTERIZED PROTEIN YJGR-RELATED"/>
    <property type="match status" value="1"/>
</dbReference>
<evidence type="ECO:0000259" key="2">
    <source>
        <dbReference type="Pfam" id="PF19044"/>
    </source>
</evidence>
<dbReference type="InterPro" id="IPR027417">
    <property type="entry name" value="P-loop_NTPase"/>
</dbReference>
<feature type="domain" description="Helicase HerA central" evidence="1">
    <location>
        <begin position="254"/>
        <end position="316"/>
    </location>
</feature>